<evidence type="ECO:0000313" key="1">
    <source>
        <dbReference type="EMBL" id="GAG75288.1"/>
    </source>
</evidence>
<dbReference type="AlphaFoldDB" id="X1ASN7"/>
<comment type="caution">
    <text evidence="1">The sequence shown here is derived from an EMBL/GenBank/DDBJ whole genome shotgun (WGS) entry which is preliminary data.</text>
</comment>
<sequence>MGFSAVGYVDNDNQPLKEIEGWSSHSSPYYFPTNRSTPLMTEVSEEINSDLSPKLAYNYYNNDNVLTLNLDKSVLMIGETLTLNLGLTSNLSASSGKIISVEIYEGFYRDYYYYYPSYYETTTPIYVQNLTTNVDGQTSMTFSSTSSEGMYTVYAYSEGCRTYKDFTIGEVGIFYKGPRYYKPNQQYSAAVHVVNLRTW</sequence>
<name>X1ASN7_9ZZZZ</name>
<organism evidence="1">
    <name type="scientific">marine sediment metagenome</name>
    <dbReference type="NCBI Taxonomy" id="412755"/>
    <lineage>
        <taxon>unclassified sequences</taxon>
        <taxon>metagenomes</taxon>
        <taxon>ecological metagenomes</taxon>
    </lineage>
</organism>
<evidence type="ECO:0008006" key="2">
    <source>
        <dbReference type="Google" id="ProtNLM"/>
    </source>
</evidence>
<dbReference type="EMBL" id="BART01017156">
    <property type="protein sequence ID" value="GAG75288.1"/>
    <property type="molecule type" value="Genomic_DNA"/>
</dbReference>
<proteinExistence type="predicted"/>
<protein>
    <recommendedName>
        <fullName evidence="2">Macroglobulin domain-containing protein</fullName>
    </recommendedName>
</protein>
<accession>X1ASN7</accession>
<gene>
    <name evidence="1" type="ORF">S01H4_32739</name>
</gene>
<reference evidence="1" key="1">
    <citation type="journal article" date="2014" name="Front. Microbiol.">
        <title>High frequency of phylogenetically diverse reductive dehalogenase-homologous genes in deep subseafloor sedimentary metagenomes.</title>
        <authorList>
            <person name="Kawai M."/>
            <person name="Futagami T."/>
            <person name="Toyoda A."/>
            <person name="Takaki Y."/>
            <person name="Nishi S."/>
            <person name="Hori S."/>
            <person name="Arai W."/>
            <person name="Tsubouchi T."/>
            <person name="Morono Y."/>
            <person name="Uchiyama I."/>
            <person name="Ito T."/>
            <person name="Fujiyama A."/>
            <person name="Inagaki F."/>
            <person name="Takami H."/>
        </authorList>
    </citation>
    <scope>NUCLEOTIDE SEQUENCE</scope>
    <source>
        <strain evidence="1">Expedition CK06-06</strain>
    </source>
</reference>